<keyword evidence="2" id="KW-0732">Signal</keyword>
<keyword evidence="3 4" id="KW-0574">Periplasm</keyword>
<dbReference type="OrthoDB" id="7619725at2"/>
<name>A0A1H4C710_9RHOB</name>
<proteinExistence type="inferred from homology"/>
<comment type="subcellular location">
    <subcellularLocation>
        <location evidence="1 4">Periplasm</location>
    </subcellularLocation>
</comment>
<dbReference type="AlphaFoldDB" id="A0A1H4C710"/>
<dbReference type="Pfam" id="PF13144">
    <property type="entry name" value="ChapFlgA"/>
    <property type="match status" value="1"/>
</dbReference>
<evidence type="ECO:0000256" key="4">
    <source>
        <dbReference type="RuleBase" id="RU362063"/>
    </source>
</evidence>
<dbReference type="GO" id="GO:0044780">
    <property type="term" value="P:bacterial-type flagellum assembly"/>
    <property type="evidence" value="ECO:0007669"/>
    <property type="project" value="InterPro"/>
</dbReference>
<dbReference type="RefSeq" id="WP_093253859.1">
    <property type="nucleotide sequence ID" value="NZ_FNQM01000006.1"/>
</dbReference>
<reference evidence="6 7" key="1">
    <citation type="submission" date="2016-10" db="EMBL/GenBank/DDBJ databases">
        <authorList>
            <person name="de Groot N.N."/>
        </authorList>
    </citation>
    <scope>NUCLEOTIDE SEQUENCE [LARGE SCALE GENOMIC DNA]</scope>
    <source>
        <strain evidence="6 7">DSM 15345</strain>
    </source>
</reference>
<sequence length="159" mass="16276">MTRNAGQNGRALVALALAAAFFGASPREPAAAQEAASAGQTVVAARAIRARSLIGPADVAVEAGETPGALSALDQAIGMEARGSIYPGNPLRMGDVGPPALVDRNSIVTMRYQLGLLEIEAEGRALGRAGFGERVRVMNLDSKATVTGRVAGPNVVEVR</sequence>
<comment type="function">
    <text evidence="4">Involved in the assembly process of the P-ring formation. It may associate with FlgF on the rod constituting a structure essential for the P-ring assembly or may act as a modulator protein for the P-ring assembly.</text>
</comment>
<feature type="domain" description="SAF" evidence="5">
    <location>
        <begin position="39"/>
        <end position="97"/>
    </location>
</feature>
<keyword evidence="6" id="KW-0969">Cilium</keyword>
<dbReference type="CDD" id="cd11614">
    <property type="entry name" value="SAF_CpaB_FlgA_like"/>
    <property type="match status" value="1"/>
</dbReference>
<evidence type="ECO:0000313" key="7">
    <source>
        <dbReference type="Proteomes" id="UP000198703"/>
    </source>
</evidence>
<dbReference type="NCBIfam" id="TIGR03170">
    <property type="entry name" value="flgA_cterm"/>
    <property type="match status" value="1"/>
</dbReference>
<dbReference type="PANTHER" id="PTHR36307:SF1">
    <property type="entry name" value="FLAGELLA BASAL BODY P-RING FORMATION PROTEIN FLGA"/>
    <property type="match status" value="1"/>
</dbReference>
<accession>A0A1H4C710</accession>
<dbReference type="InterPro" id="IPR017585">
    <property type="entry name" value="SAF_FlgA"/>
</dbReference>
<dbReference type="Proteomes" id="UP000198703">
    <property type="component" value="Unassembled WGS sequence"/>
</dbReference>
<protein>
    <recommendedName>
        <fullName evidence="4">Flagella basal body P-ring formation protein FlgA</fullName>
    </recommendedName>
</protein>
<keyword evidence="4" id="KW-1005">Bacterial flagellum biogenesis</keyword>
<keyword evidence="6" id="KW-0282">Flagellum</keyword>
<dbReference type="SMART" id="SM00858">
    <property type="entry name" value="SAF"/>
    <property type="match status" value="1"/>
</dbReference>
<gene>
    <name evidence="6" type="ORF">SAMN05444370_106238</name>
</gene>
<dbReference type="PANTHER" id="PTHR36307">
    <property type="entry name" value="FLAGELLA BASAL BODY P-RING FORMATION PROTEIN FLGA"/>
    <property type="match status" value="1"/>
</dbReference>
<dbReference type="GO" id="GO:0042597">
    <property type="term" value="C:periplasmic space"/>
    <property type="evidence" value="ECO:0007669"/>
    <property type="project" value="UniProtKB-SubCell"/>
</dbReference>
<keyword evidence="7" id="KW-1185">Reference proteome</keyword>
<evidence type="ECO:0000313" key="6">
    <source>
        <dbReference type="EMBL" id="SEA56136.1"/>
    </source>
</evidence>
<dbReference type="Gene3D" id="3.90.1210.10">
    <property type="entry name" value="Antifreeze-like/N-acetylneuraminic acid synthase C-terminal domain"/>
    <property type="match status" value="1"/>
</dbReference>
<dbReference type="Gene3D" id="2.30.30.760">
    <property type="match status" value="1"/>
</dbReference>
<keyword evidence="6" id="KW-0966">Cell projection</keyword>
<organism evidence="6 7">
    <name type="scientific">Rubrimonas cliftonensis</name>
    <dbReference type="NCBI Taxonomy" id="89524"/>
    <lineage>
        <taxon>Bacteria</taxon>
        <taxon>Pseudomonadati</taxon>
        <taxon>Pseudomonadota</taxon>
        <taxon>Alphaproteobacteria</taxon>
        <taxon>Rhodobacterales</taxon>
        <taxon>Paracoccaceae</taxon>
        <taxon>Rubrimonas</taxon>
    </lineage>
</organism>
<evidence type="ECO:0000256" key="3">
    <source>
        <dbReference type="ARBA" id="ARBA00022764"/>
    </source>
</evidence>
<dbReference type="InterPro" id="IPR039246">
    <property type="entry name" value="Flagellar_FlgA"/>
</dbReference>
<evidence type="ECO:0000256" key="1">
    <source>
        <dbReference type="ARBA" id="ARBA00004418"/>
    </source>
</evidence>
<evidence type="ECO:0000259" key="5">
    <source>
        <dbReference type="SMART" id="SM00858"/>
    </source>
</evidence>
<comment type="similarity">
    <text evidence="4">Belongs to the FlgA family.</text>
</comment>
<dbReference type="STRING" id="89524.SAMN05444370_106238"/>
<evidence type="ECO:0000256" key="2">
    <source>
        <dbReference type="ARBA" id="ARBA00022729"/>
    </source>
</evidence>
<dbReference type="EMBL" id="FNQM01000006">
    <property type="protein sequence ID" value="SEA56136.1"/>
    <property type="molecule type" value="Genomic_DNA"/>
</dbReference>
<dbReference type="InterPro" id="IPR013974">
    <property type="entry name" value="SAF"/>
</dbReference>